<comment type="caution">
    <text evidence="2">The sequence shown here is derived from an EMBL/GenBank/DDBJ whole genome shotgun (WGS) entry which is preliminary data.</text>
</comment>
<organism evidence="2 3">
    <name type="scientific">Biformimicrobium ophioploci</name>
    <dbReference type="NCBI Taxonomy" id="3036711"/>
    <lineage>
        <taxon>Bacteria</taxon>
        <taxon>Pseudomonadati</taxon>
        <taxon>Pseudomonadota</taxon>
        <taxon>Gammaproteobacteria</taxon>
        <taxon>Cellvibrionales</taxon>
        <taxon>Microbulbiferaceae</taxon>
        <taxon>Biformimicrobium</taxon>
    </lineage>
</organism>
<dbReference type="SUPFAM" id="SSF56925">
    <property type="entry name" value="OMPA-like"/>
    <property type="match status" value="1"/>
</dbReference>
<gene>
    <name evidence="2" type="primary">oprG</name>
    <name evidence="2" type="ORF">MNKW57_13050</name>
</gene>
<keyword evidence="3" id="KW-1185">Reference proteome</keyword>
<sequence length="268" mass="29419">MKVMRKIAPLAVAITAVIGAQQALADYEGGDAVIRFGVTMIDPDSDRHRIKRFGDTTITDPDGIFEIDDLGLSFGIDDDTTGFISGTLLVADHWGIGVYVPGETTHDFNLRLTGDVVFDDEDFENEVLRATGDVGDFQMWLPSVTVQWYPVCVESWVQPYVGLGVNYSGMDDESLSSTARNFLIDNGYALGPRGARIDIDNDWGITGELGIDILFGEDSQWLVNFGATYMDVDTDVEVVIDGVDGDIRYDASADIDPWVFNLGLGYKF</sequence>
<reference evidence="2 3" key="1">
    <citation type="submission" date="2023-04" db="EMBL/GenBank/DDBJ databases">
        <title>Marinobulbifer ophiurae gen. nov., sp. Nov., isolate from tissue of brittle star Ophioplocus japonicus.</title>
        <authorList>
            <person name="Kawano K."/>
            <person name="Sawayama S."/>
            <person name="Nakagawa S."/>
        </authorList>
    </citation>
    <scope>NUCLEOTIDE SEQUENCE [LARGE SCALE GENOMIC DNA]</scope>
    <source>
        <strain evidence="2 3">NKW57</strain>
    </source>
</reference>
<accession>A0ABQ6LY07</accession>
<evidence type="ECO:0000313" key="2">
    <source>
        <dbReference type="EMBL" id="GMG86984.1"/>
    </source>
</evidence>
<evidence type="ECO:0000256" key="1">
    <source>
        <dbReference type="SAM" id="SignalP"/>
    </source>
</evidence>
<dbReference type="Proteomes" id="UP001224392">
    <property type="component" value="Unassembled WGS sequence"/>
</dbReference>
<dbReference type="PANTHER" id="PTHR36920:SF1">
    <property type="entry name" value="OUTER MEMBRANE PROTEIN W"/>
    <property type="match status" value="1"/>
</dbReference>
<name>A0ABQ6LY07_9GAMM</name>
<dbReference type="Gene3D" id="2.40.160.20">
    <property type="match status" value="1"/>
</dbReference>
<dbReference type="RefSeq" id="WP_285763600.1">
    <property type="nucleotide sequence ID" value="NZ_BSYJ01000002.1"/>
</dbReference>
<evidence type="ECO:0000313" key="3">
    <source>
        <dbReference type="Proteomes" id="UP001224392"/>
    </source>
</evidence>
<dbReference type="Pfam" id="PF03922">
    <property type="entry name" value="OmpW"/>
    <property type="match status" value="1"/>
</dbReference>
<dbReference type="PROSITE" id="PS00695">
    <property type="entry name" value="ENT_VIR_OMP_2"/>
    <property type="match status" value="1"/>
</dbReference>
<feature type="signal peptide" evidence="1">
    <location>
        <begin position="1"/>
        <end position="25"/>
    </location>
</feature>
<keyword evidence="1" id="KW-0732">Signal</keyword>
<dbReference type="PANTHER" id="PTHR36920">
    <property type="match status" value="1"/>
</dbReference>
<dbReference type="EMBL" id="BSYJ01000002">
    <property type="protein sequence ID" value="GMG86984.1"/>
    <property type="molecule type" value="Genomic_DNA"/>
</dbReference>
<feature type="chain" id="PRO_5047087203" evidence="1">
    <location>
        <begin position="26"/>
        <end position="268"/>
    </location>
</feature>
<proteinExistence type="predicted"/>
<dbReference type="InterPro" id="IPR000758">
    <property type="entry name" value="Enterovir_OMP"/>
</dbReference>
<protein>
    <submittedName>
        <fullName evidence="2">Outer membrane protein OprG</fullName>
    </submittedName>
</protein>
<dbReference type="InterPro" id="IPR005618">
    <property type="entry name" value="OMPW"/>
</dbReference>
<dbReference type="InterPro" id="IPR011250">
    <property type="entry name" value="OMP/PagP_B-barrel"/>
</dbReference>